<dbReference type="GO" id="GO:0008622">
    <property type="term" value="C:epsilon DNA polymerase complex"/>
    <property type="evidence" value="ECO:0007669"/>
    <property type="project" value="TreeGrafter"/>
</dbReference>
<dbReference type="PANTHER" id="PTHR46172">
    <property type="entry name" value="DNA POLYMERASE EPSILON SUBUNIT 3"/>
    <property type="match status" value="1"/>
</dbReference>
<reference evidence="8" key="1">
    <citation type="journal article" date="2020" name="Stud. Mycol.">
        <title>101 Dothideomycetes genomes: a test case for predicting lifestyles and emergence of pathogens.</title>
        <authorList>
            <person name="Haridas S."/>
            <person name="Albert R."/>
            <person name="Binder M."/>
            <person name="Bloem J."/>
            <person name="Labutti K."/>
            <person name="Salamov A."/>
            <person name="Andreopoulos B."/>
            <person name="Baker S."/>
            <person name="Barry K."/>
            <person name="Bills G."/>
            <person name="Bluhm B."/>
            <person name="Cannon C."/>
            <person name="Castanera R."/>
            <person name="Culley D."/>
            <person name="Daum C."/>
            <person name="Ezra D."/>
            <person name="Gonzalez J."/>
            <person name="Henrissat B."/>
            <person name="Kuo A."/>
            <person name="Liang C."/>
            <person name="Lipzen A."/>
            <person name="Lutzoni F."/>
            <person name="Magnuson J."/>
            <person name="Mondo S."/>
            <person name="Nolan M."/>
            <person name="Ohm R."/>
            <person name="Pangilinan J."/>
            <person name="Park H.-J."/>
            <person name="Ramirez L."/>
            <person name="Alfaro M."/>
            <person name="Sun H."/>
            <person name="Tritt A."/>
            <person name="Yoshinaga Y."/>
            <person name="Zwiers L.-H."/>
            <person name="Turgeon B."/>
            <person name="Goodwin S."/>
            <person name="Spatafora J."/>
            <person name="Crous P."/>
            <person name="Grigoriev I."/>
        </authorList>
    </citation>
    <scope>NUCLEOTIDE SEQUENCE</scope>
    <source>
        <strain evidence="8">ATCC 74209</strain>
    </source>
</reference>
<dbReference type="GO" id="GO:0046982">
    <property type="term" value="F:protein heterodimerization activity"/>
    <property type="evidence" value="ECO:0007669"/>
    <property type="project" value="InterPro"/>
</dbReference>
<dbReference type="InterPro" id="IPR009072">
    <property type="entry name" value="Histone-fold"/>
</dbReference>
<dbReference type="GO" id="GO:0006974">
    <property type="term" value="P:DNA damage response"/>
    <property type="evidence" value="ECO:0007669"/>
    <property type="project" value="TreeGrafter"/>
</dbReference>
<feature type="domain" description="Transcription factor CBF/NF-Y/archaeal histone" evidence="7">
    <location>
        <begin position="9"/>
        <end position="73"/>
    </location>
</feature>
<dbReference type="Proteomes" id="UP000799536">
    <property type="component" value="Unassembled WGS sequence"/>
</dbReference>
<evidence type="ECO:0000259" key="7">
    <source>
        <dbReference type="Pfam" id="PF00808"/>
    </source>
</evidence>
<accession>A0A9P4MUC2</accession>
<dbReference type="Pfam" id="PF00808">
    <property type="entry name" value="CBFD_NFYB_HMF"/>
    <property type="match status" value="1"/>
</dbReference>
<proteinExistence type="predicted"/>
<feature type="compositionally biased region" description="Acidic residues" evidence="6">
    <location>
        <begin position="157"/>
        <end position="205"/>
    </location>
</feature>
<dbReference type="CDD" id="cd22928">
    <property type="entry name" value="HFD_POLE3_DPB4"/>
    <property type="match status" value="1"/>
</dbReference>
<evidence type="ECO:0000256" key="6">
    <source>
        <dbReference type="SAM" id="MobiDB-lite"/>
    </source>
</evidence>
<evidence type="ECO:0000256" key="3">
    <source>
        <dbReference type="ARBA" id="ARBA00023242"/>
    </source>
</evidence>
<comment type="caution">
    <text evidence="8">The sequence shown here is derived from an EMBL/GenBank/DDBJ whole genome shotgun (WGS) entry which is preliminary data.</text>
</comment>
<comment type="subcellular location">
    <subcellularLocation>
        <location evidence="1">Nucleus</location>
    </subcellularLocation>
</comment>
<dbReference type="Gene3D" id="1.10.20.10">
    <property type="entry name" value="Histone, subunit A"/>
    <property type="match status" value="1"/>
</dbReference>
<feature type="compositionally biased region" description="Acidic residues" evidence="6">
    <location>
        <begin position="213"/>
        <end position="225"/>
    </location>
</feature>
<keyword evidence="9" id="KW-1185">Reference proteome</keyword>
<dbReference type="GO" id="GO:0006272">
    <property type="term" value="P:leading strand elongation"/>
    <property type="evidence" value="ECO:0007669"/>
    <property type="project" value="TreeGrafter"/>
</dbReference>
<dbReference type="EMBL" id="ML994047">
    <property type="protein sequence ID" value="KAF2199943.1"/>
    <property type="molecule type" value="Genomic_DNA"/>
</dbReference>
<name>A0A9P4MUC2_9PLEO</name>
<dbReference type="OrthoDB" id="1707486at2759"/>
<keyword evidence="2" id="KW-0235">DNA replication</keyword>
<protein>
    <recommendedName>
        <fullName evidence="4">DNA polymerase epsilon subunit D</fullName>
    </recommendedName>
    <alternativeName>
        <fullName evidence="5">DNA polymerase II subunit D</fullName>
    </alternativeName>
</protein>
<evidence type="ECO:0000256" key="1">
    <source>
        <dbReference type="ARBA" id="ARBA00004123"/>
    </source>
</evidence>
<dbReference type="InterPro" id="IPR003958">
    <property type="entry name" value="CBFA_NFYB_domain"/>
</dbReference>
<sequence length="225" mass="24583">DGLSIEDLNLPRSIVQRLAKGVLPANTQIQKDALLAMSKSATVFVNYLTNQARENVERAGKKTIQPKDVLQAVTDLEFPGFLERLEAEVEKYTSTLYEKRTSYRAKVREEQKAKKSGDITSSKAVNGDADSPPAAKRAKRSSGGATAAENADTTIVGDEEEENEDADETIGDAHEEQEEEEEEGEDEGEGEGEEEGGEEQLVEDPIEVRDSEGSDDEMNDGDESD</sequence>
<keyword evidence="3" id="KW-0539">Nucleus</keyword>
<dbReference type="SUPFAM" id="SSF47113">
    <property type="entry name" value="Histone-fold"/>
    <property type="match status" value="1"/>
</dbReference>
<feature type="compositionally biased region" description="Basic and acidic residues" evidence="6">
    <location>
        <begin position="106"/>
        <end position="117"/>
    </location>
</feature>
<feature type="non-terminal residue" evidence="8">
    <location>
        <position position="225"/>
    </location>
</feature>
<evidence type="ECO:0000256" key="4">
    <source>
        <dbReference type="ARBA" id="ARBA00039775"/>
    </source>
</evidence>
<dbReference type="GO" id="GO:0031507">
    <property type="term" value="P:heterochromatin formation"/>
    <property type="evidence" value="ECO:0007669"/>
    <property type="project" value="TreeGrafter"/>
</dbReference>
<dbReference type="PANTHER" id="PTHR46172:SF1">
    <property type="entry name" value="DNA POLYMERASE EPSILON SUBUNIT 3"/>
    <property type="match status" value="1"/>
</dbReference>
<dbReference type="AlphaFoldDB" id="A0A9P4MUC2"/>
<feature type="non-terminal residue" evidence="8">
    <location>
        <position position="1"/>
    </location>
</feature>
<evidence type="ECO:0000313" key="8">
    <source>
        <dbReference type="EMBL" id="KAF2199943.1"/>
    </source>
</evidence>
<evidence type="ECO:0000313" key="9">
    <source>
        <dbReference type="Proteomes" id="UP000799536"/>
    </source>
</evidence>
<dbReference type="GO" id="GO:0008623">
    <property type="term" value="C:CHRAC"/>
    <property type="evidence" value="ECO:0007669"/>
    <property type="project" value="TreeGrafter"/>
</dbReference>
<organism evidence="8 9">
    <name type="scientific">Delitschia confertaspora ATCC 74209</name>
    <dbReference type="NCBI Taxonomy" id="1513339"/>
    <lineage>
        <taxon>Eukaryota</taxon>
        <taxon>Fungi</taxon>
        <taxon>Dikarya</taxon>
        <taxon>Ascomycota</taxon>
        <taxon>Pezizomycotina</taxon>
        <taxon>Dothideomycetes</taxon>
        <taxon>Pleosporomycetidae</taxon>
        <taxon>Pleosporales</taxon>
        <taxon>Delitschiaceae</taxon>
        <taxon>Delitschia</taxon>
    </lineage>
</organism>
<feature type="region of interest" description="Disordered" evidence="6">
    <location>
        <begin position="106"/>
        <end position="225"/>
    </location>
</feature>
<dbReference type="GO" id="GO:0031490">
    <property type="term" value="F:chromatin DNA binding"/>
    <property type="evidence" value="ECO:0007669"/>
    <property type="project" value="TreeGrafter"/>
</dbReference>
<dbReference type="InterPro" id="IPR051377">
    <property type="entry name" value="DNA_Pol-Epsilon_Subunit"/>
</dbReference>
<evidence type="ECO:0000256" key="5">
    <source>
        <dbReference type="ARBA" id="ARBA00042096"/>
    </source>
</evidence>
<gene>
    <name evidence="8" type="ORF">GQ43DRAFT_357271</name>
</gene>
<evidence type="ECO:0000256" key="2">
    <source>
        <dbReference type="ARBA" id="ARBA00022705"/>
    </source>
</evidence>